<keyword evidence="8 9" id="KW-0624">Polysaccharide degradation</keyword>
<dbReference type="Pfam" id="PF00331">
    <property type="entry name" value="Glyco_hydro_10"/>
    <property type="match status" value="1"/>
</dbReference>
<keyword evidence="4 10" id="KW-0732">Signal</keyword>
<keyword evidence="6 9" id="KW-0119">Carbohydrate metabolism</keyword>
<sequence length="388" mass="43200">MKVAKLVAAAALASTFVLPTALPAMAGPEDKPQPPGLAKQDTLRWAAPNDVRIGTAVAGGGHHETMPYANPFTSDAQYREVLAAEFSSVSPENQAKWEFIHPARDQYRFAEMDAIVEFAQQNGQVVRGHTLFWHSQNPAWLEQGNFSKDELRSILKDHITTVAGRYAGKVQQWDVANEIFNGDGTLRTTDNIWIRELGPEIIADAFRWTHEADPNAKLFFNDYGVESINRKSTAYVNLISKLLAQGVKVDGFAVQGHLSTRYGFPADLQANLQRFEDLGLETAVTEIDVRMDVPAGTKPTDEQLAKQASYYQRALDACLNIEGCKSFTIWGFNDKYSWVPVFFGGEGEATVMWEDYTRKPSYYALQSTLAAATPGGEQRYSHHPAYQR</sequence>
<gene>
    <name evidence="12" type="ORF">D7Z96_14760</name>
</gene>
<dbReference type="GO" id="GO:0045493">
    <property type="term" value="P:xylan catabolic process"/>
    <property type="evidence" value="ECO:0007669"/>
    <property type="project" value="UniProtKB-KW"/>
</dbReference>
<dbReference type="SMART" id="SM00633">
    <property type="entry name" value="Glyco_10"/>
    <property type="match status" value="1"/>
</dbReference>
<dbReference type="Gene3D" id="3.20.20.80">
    <property type="entry name" value="Glycosidases"/>
    <property type="match status" value="1"/>
</dbReference>
<accession>A0A3B0FAV5</accession>
<evidence type="ECO:0000256" key="1">
    <source>
        <dbReference type="ARBA" id="ARBA00000681"/>
    </source>
</evidence>
<dbReference type="PRINTS" id="PR00134">
    <property type="entry name" value="GLHYDRLASE10"/>
</dbReference>
<dbReference type="InterPro" id="IPR001000">
    <property type="entry name" value="GH10_dom"/>
</dbReference>
<evidence type="ECO:0000256" key="4">
    <source>
        <dbReference type="ARBA" id="ARBA00022729"/>
    </source>
</evidence>
<proteinExistence type="inferred from homology"/>
<evidence type="ECO:0000256" key="3">
    <source>
        <dbReference type="ARBA" id="ARBA00022651"/>
    </source>
</evidence>
<dbReference type="AlphaFoldDB" id="A0A3B0FAV5"/>
<name>A0A3B0FAV5_PSEPS</name>
<evidence type="ECO:0000256" key="2">
    <source>
        <dbReference type="ARBA" id="ARBA00007495"/>
    </source>
</evidence>
<evidence type="ECO:0000256" key="6">
    <source>
        <dbReference type="ARBA" id="ARBA00023277"/>
    </source>
</evidence>
<dbReference type="GO" id="GO:0031176">
    <property type="term" value="F:endo-1,4-beta-xylanase activity"/>
    <property type="evidence" value="ECO:0007669"/>
    <property type="project" value="UniProtKB-EC"/>
</dbReference>
<protein>
    <recommendedName>
        <fullName evidence="9">Beta-xylanase</fullName>
        <ecNumber evidence="9">3.2.1.8</ecNumber>
    </recommendedName>
</protein>
<evidence type="ECO:0000256" key="5">
    <source>
        <dbReference type="ARBA" id="ARBA00022801"/>
    </source>
</evidence>
<evidence type="ECO:0000313" key="12">
    <source>
        <dbReference type="EMBL" id="RKO22074.1"/>
    </source>
</evidence>
<feature type="chain" id="PRO_5017221850" description="Beta-xylanase" evidence="10">
    <location>
        <begin position="27"/>
        <end position="388"/>
    </location>
</feature>
<dbReference type="SUPFAM" id="SSF51445">
    <property type="entry name" value="(Trans)glycosidases"/>
    <property type="match status" value="1"/>
</dbReference>
<evidence type="ECO:0000256" key="8">
    <source>
        <dbReference type="ARBA" id="ARBA00023326"/>
    </source>
</evidence>
<dbReference type="PANTHER" id="PTHR31490">
    <property type="entry name" value="GLYCOSYL HYDROLASE"/>
    <property type="match status" value="1"/>
</dbReference>
<evidence type="ECO:0000256" key="9">
    <source>
        <dbReference type="RuleBase" id="RU361174"/>
    </source>
</evidence>
<comment type="catalytic activity">
    <reaction evidence="1 9">
        <text>Endohydrolysis of (1-&gt;4)-beta-D-xylosidic linkages in xylans.</text>
        <dbReference type="EC" id="3.2.1.8"/>
    </reaction>
</comment>
<dbReference type="EC" id="3.2.1.8" evidence="9"/>
<keyword evidence="3 12" id="KW-0858">Xylan degradation</keyword>
<dbReference type="InterPro" id="IPR044846">
    <property type="entry name" value="GH10"/>
</dbReference>
<reference evidence="12 13" key="1">
    <citation type="submission" date="2018-10" db="EMBL/GenBank/DDBJ databases">
        <title>Genome-guide identification and characterization of bacteria that degrade polycyclic aromatic hydrocarbons and resist hexavalent chromium simultaneously.</title>
        <authorList>
            <person name="Feng H."/>
        </authorList>
    </citation>
    <scope>NUCLEOTIDE SEQUENCE [LARGE SCALE GENOMIC DNA]</scope>
    <source>
        <strain evidence="12 13">J015</strain>
    </source>
</reference>
<dbReference type="EMBL" id="RBNH01000014">
    <property type="protein sequence ID" value="RKO22074.1"/>
    <property type="molecule type" value="Genomic_DNA"/>
</dbReference>
<dbReference type="Proteomes" id="UP000273159">
    <property type="component" value="Unassembled WGS sequence"/>
</dbReference>
<dbReference type="PANTHER" id="PTHR31490:SF88">
    <property type="entry name" value="BETA-XYLANASE"/>
    <property type="match status" value="1"/>
</dbReference>
<keyword evidence="5 9" id="KW-0378">Hydrolase</keyword>
<dbReference type="InterPro" id="IPR017853">
    <property type="entry name" value="GH"/>
</dbReference>
<comment type="caution">
    <text evidence="12">The sequence shown here is derived from an EMBL/GenBank/DDBJ whole genome shotgun (WGS) entry which is preliminary data.</text>
</comment>
<evidence type="ECO:0000256" key="7">
    <source>
        <dbReference type="ARBA" id="ARBA00023295"/>
    </source>
</evidence>
<feature type="signal peptide" evidence="10">
    <location>
        <begin position="1"/>
        <end position="26"/>
    </location>
</feature>
<organism evidence="12 13">
    <name type="scientific">Pseudarthrobacter phenanthrenivorans</name>
    <name type="common">Arthrobacter phenanthrenivorans</name>
    <dbReference type="NCBI Taxonomy" id="361575"/>
    <lineage>
        <taxon>Bacteria</taxon>
        <taxon>Bacillati</taxon>
        <taxon>Actinomycetota</taxon>
        <taxon>Actinomycetes</taxon>
        <taxon>Micrococcales</taxon>
        <taxon>Micrococcaceae</taxon>
        <taxon>Pseudarthrobacter</taxon>
    </lineage>
</organism>
<evidence type="ECO:0000256" key="10">
    <source>
        <dbReference type="SAM" id="SignalP"/>
    </source>
</evidence>
<reference evidence="13" key="2">
    <citation type="submission" date="2018-10" db="EMBL/GenBank/DDBJ databases">
        <authorList>
            <person name="Wang Y."/>
            <person name="Wang J."/>
            <person name="Yang X."/>
            <person name="Wang Z."/>
            <person name="Huang Y."/>
        </authorList>
    </citation>
    <scope>NUCLEOTIDE SEQUENCE [LARGE SCALE GENOMIC DNA]</scope>
    <source>
        <strain evidence="13">J015</strain>
    </source>
</reference>
<evidence type="ECO:0000313" key="13">
    <source>
        <dbReference type="Proteomes" id="UP000273159"/>
    </source>
</evidence>
<comment type="similarity">
    <text evidence="2 9">Belongs to the glycosyl hydrolase 10 (cellulase F) family.</text>
</comment>
<dbReference type="PROSITE" id="PS51760">
    <property type="entry name" value="GH10_2"/>
    <property type="match status" value="1"/>
</dbReference>
<dbReference type="OMA" id="PENQMKW"/>
<dbReference type="RefSeq" id="WP_013602669.1">
    <property type="nucleotide sequence ID" value="NZ_RBNH01000014.1"/>
</dbReference>
<keyword evidence="7 9" id="KW-0326">Glycosidase</keyword>
<evidence type="ECO:0000259" key="11">
    <source>
        <dbReference type="PROSITE" id="PS51760"/>
    </source>
</evidence>
<feature type="domain" description="GH10" evidence="11">
    <location>
        <begin position="73"/>
        <end position="368"/>
    </location>
</feature>